<keyword evidence="2" id="KW-1185">Reference proteome</keyword>
<dbReference type="EMBL" id="JAUEPS010000073">
    <property type="protein sequence ID" value="KAK0440961.1"/>
    <property type="molecule type" value="Genomic_DNA"/>
</dbReference>
<comment type="caution">
    <text evidence="1">The sequence shown here is derived from an EMBL/GenBank/DDBJ whole genome shotgun (WGS) entry which is preliminary data.</text>
</comment>
<protein>
    <submittedName>
        <fullName evidence="1">Uncharacterized protein</fullName>
    </submittedName>
</protein>
<evidence type="ECO:0000313" key="2">
    <source>
        <dbReference type="Proteomes" id="UP001175211"/>
    </source>
</evidence>
<reference evidence="1" key="1">
    <citation type="submission" date="2023-06" db="EMBL/GenBank/DDBJ databases">
        <authorList>
            <consortium name="Lawrence Berkeley National Laboratory"/>
            <person name="Ahrendt S."/>
            <person name="Sahu N."/>
            <person name="Indic B."/>
            <person name="Wong-Bajracharya J."/>
            <person name="Merenyi Z."/>
            <person name="Ke H.-M."/>
            <person name="Monk M."/>
            <person name="Kocsube S."/>
            <person name="Drula E."/>
            <person name="Lipzen A."/>
            <person name="Balint B."/>
            <person name="Henrissat B."/>
            <person name="Andreopoulos B."/>
            <person name="Martin F.M."/>
            <person name="Harder C.B."/>
            <person name="Rigling D."/>
            <person name="Ford K.L."/>
            <person name="Foster G.D."/>
            <person name="Pangilinan J."/>
            <person name="Papanicolaou A."/>
            <person name="Barry K."/>
            <person name="LaButti K."/>
            <person name="Viragh M."/>
            <person name="Koriabine M."/>
            <person name="Yan M."/>
            <person name="Riley R."/>
            <person name="Champramary S."/>
            <person name="Plett K.L."/>
            <person name="Tsai I.J."/>
            <person name="Slot J."/>
            <person name="Sipos G."/>
            <person name="Plett J."/>
            <person name="Nagy L.G."/>
            <person name="Grigoriev I.V."/>
        </authorList>
    </citation>
    <scope>NUCLEOTIDE SEQUENCE</scope>
    <source>
        <strain evidence="1">CCBAS 213</strain>
    </source>
</reference>
<dbReference type="AlphaFoldDB" id="A0AA39JDU9"/>
<proteinExistence type="predicted"/>
<organism evidence="1 2">
    <name type="scientific">Armillaria tabescens</name>
    <name type="common">Ringless honey mushroom</name>
    <name type="synonym">Agaricus tabescens</name>
    <dbReference type="NCBI Taxonomy" id="1929756"/>
    <lineage>
        <taxon>Eukaryota</taxon>
        <taxon>Fungi</taxon>
        <taxon>Dikarya</taxon>
        <taxon>Basidiomycota</taxon>
        <taxon>Agaricomycotina</taxon>
        <taxon>Agaricomycetes</taxon>
        <taxon>Agaricomycetidae</taxon>
        <taxon>Agaricales</taxon>
        <taxon>Marasmiineae</taxon>
        <taxon>Physalacriaceae</taxon>
        <taxon>Desarmillaria</taxon>
    </lineage>
</organism>
<name>A0AA39JDU9_ARMTA</name>
<accession>A0AA39JDU9</accession>
<evidence type="ECO:0000313" key="1">
    <source>
        <dbReference type="EMBL" id="KAK0440961.1"/>
    </source>
</evidence>
<dbReference type="GeneID" id="85358200"/>
<dbReference type="Proteomes" id="UP001175211">
    <property type="component" value="Unassembled WGS sequence"/>
</dbReference>
<dbReference type="RefSeq" id="XP_060323816.1">
    <property type="nucleotide sequence ID" value="XM_060474652.1"/>
</dbReference>
<gene>
    <name evidence="1" type="ORF">EV420DRAFT_1581098</name>
</gene>
<sequence>MGGNFINSPNNCQDRDSGRFIEEWSEQRGIREQLIITTKYTVNCHRGRDDIKQKVNFVRNRAKFL</sequence>